<dbReference type="EMBL" id="JAACXV010016399">
    <property type="protein sequence ID" value="KAF7264652.1"/>
    <property type="molecule type" value="Genomic_DNA"/>
</dbReference>
<dbReference type="AlphaFoldDB" id="A0A834HPL0"/>
<reference evidence="1" key="1">
    <citation type="submission" date="2020-08" db="EMBL/GenBank/DDBJ databases">
        <title>Genome sequencing and assembly of the red palm weevil Rhynchophorus ferrugineus.</title>
        <authorList>
            <person name="Dias G.B."/>
            <person name="Bergman C.M."/>
            <person name="Manee M."/>
        </authorList>
    </citation>
    <scope>NUCLEOTIDE SEQUENCE</scope>
    <source>
        <strain evidence="1">AA-2017</strain>
        <tissue evidence="1">Whole larva</tissue>
    </source>
</reference>
<proteinExistence type="predicted"/>
<evidence type="ECO:0000313" key="1">
    <source>
        <dbReference type="EMBL" id="KAF7264652.1"/>
    </source>
</evidence>
<gene>
    <name evidence="1" type="ORF">GWI33_022818</name>
</gene>
<organism evidence="1 2">
    <name type="scientific">Rhynchophorus ferrugineus</name>
    <name type="common">Red palm weevil</name>
    <name type="synonym">Curculio ferrugineus</name>
    <dbReference type="NCBI Taxonomy" id="354439"/>
    <lineage>
        <taxon>Eukaryota</taxon>
        <taxon>Metazoa</taxon>
        <taxon>Ecdysozoa</taxon>
        <taxon>Arthropoda</taxon>
        <taxon>Hexapoda</taxon>
        <taxon>Insecta</taxon>
        <taxon>Pterygota</taxon>
        <taxon>Neoptera</taxon>
        <taxon>Endopterygota</taxon>
        <taxon>Coleoptera</taxon>
        <taxon>Polyphaga</taxon>
        <taxon>Cucujiformia</taxon>
        <taxon>Curculionidae</taxon>
        <taxon>Dryophthorinae</taxon>
        <taxon>Rhynchophorus</taxon>
    </lineage>
</organism>
<dbReference type="InterPro" id="IPR052709">
    <property type="entry name" value="Transposase-MT_Hybrid"/>
</dbReference>
<comment type="caution">
    <text evidence="1">The sequence shown here is derived from an EMBL/GenBank/DDBJ whole genome shotgun (WGS) entry which is preliminary data.</text>
</comment>
<accession>A0A834HPL0</accession>
<protein>
    <submittedName>
        <fullName evidence="1">Uncharacterized protein</fullName>
    </submittedName>
</protein>
<sequence>MEFRVLIKYCFLKGKNTVEAKIWLGAERGVMSTEDGATQWTPKTGCYHKMILNDRRLKLNEIADNLKISTERVHYITHEYMGMTKLCATWVPRKLTFDQKQRRVADSSCV</sequence>
<name>A0A834HPL0_RHYFE</name>
<dbReference type="OrthoDB" id="10017160at2759"/>
<evidence type="ECO:0000313" key="2">
    <source>
        <dbReference type="Proteomes" id="UP000625711"/>
    </source>
</evidence>
<keyword evidence="2" id="KW-1185">Reference proteome</keyword>
<dbReference type="PANTHER" id="PTHR46060">
    <property type="entry name" value="MARINER MOS1 TRANSPOSASE-LIKE PROTEIN"/>
    <property type="match status" value="1"/>
</dbReference>
<dbReference type="Proteomes" id="UP000625711">
    <property type="component" value="Unassembled WGS sequence"/>
</dbReference>
<dbReference type="PANTHER" id="PTHR46060:SF1">
    <property type="entry name" value="MARINER MOS1 TRANSPOSASE-LIKE PROTEIN"/>
    <property type="match status" value="1"/>
</dbReference>